<feature type="chain" id="PRO_5005539337" evidence="2">
    <location>
        <begin position="28"/>
        <end position="489"/>
    </location>
</feature>
<name>A0A0L0GB13_9EUKA</name>
<keyword evidence="2" id="KW-0732">Signal</keyword>
<keyword evidence="4" id="KW-1185">Reference proteome</keyword>
<evidence type="ECO:0000313" key="4">
    <source>
        <dbReference type="Proteomes" id="UP000054560"/>
    </source>
</evidence>
<feature type="signal peptide" evidence="2">
    <location>
        <begin position="1"/>
        <end position="27"/>
    </location>
</feature>
<dbReference type="AlphaFoldDB" id="A0A0L0GB13"/>
<feature type="region of interest" description="Disordered" evidence="1">
    <location>
        <begin position="28"/>
        <end position="109"/>
    </location>
</feature>
<dbReference type="GeneID" id="25902248"/>
<sequence length="489" mass="51742">MSHGTLTKYMLLVLVCYLIAFSPVAEAKKGGVGGGASTPSTNTPVTAPAPAVNNPAIIPPTTNNPGTAPPAYHAPGSTPNNAPGNALPPAYSSPNTNTPSTNPGSIPSGYPTTRPVGGFNPFIFPLFLAPMFFYHPYYRRTPEEAGFPTFKNLGGPTDVQGTWVQPTSYGLAKPSGFVWTVYTGEAGNMYRQDMGRYHSWECTGFVDGQYFATYERRSIYWNGTVVYEQHCELGQVDLNLGLWYWNTSSTACPDPQVARFTNPPDTFINSITLPKAAVLTCTVATAASVVDVNNLAGPGLSPGNQTIGGVNGSTVVLPSDANPNGTEFANDGVTSAVTGVWQSDGATQNMGQLNMNNTFSSVMYDSVSDQFYSFYGETHSYQCTNFSDGEFVQSLSVTTSNETSALADWVIECSASIITPDIYYYVDAPEATGGCPDFAMNLTVVSLQRILADSAVLEPAVGAEMCTVANTTAPVSNATAPDVITTAAV</sequence>
<reference evidence="3 4" key="1">
    <citation type="submission" date="2011-02" db="EMBL/GenBank/DDBJ databases">
        <title>The Genome Sequence of Sphaeroforma arctica JP610.</title>
        <authorList>
            <consortium name="The Broad Institute Genome Sequencing Platform"/>
            <person name="Russ C."/>
            <person name="Cuomo C."/>
            <person name="Young S.K."/>
            <person name="Zeng Q."/>
            <person name="Gargeya S."/>
            <person name="Alvarado L."/>
            <person name="Berlin A."/>
            <person name="Chapman S.B."/>
            <person name="Chen Z."/>
            <person name="Freedman E."/>
            <person name="Gellesch M."/>
            <person name="Goldberg J."/>
            <person name="Griggs A."/>
            <person name="Gujja S."/>
            <person name="Heilman E."/>
            <person name="Heiman D."/>
            <person name="Howarth C."/>
            <person name="Mehta T."/>
            <person name="Neiman D."/>
            <person name="Pearson M."/>
            <person name="Roberts A."/>
            <person name="Saif S."/>
            <person name="Shea T."/>
            <person name="Shenoy N."/>
            <person name="Sisk P."/>
            <person name="Stolte C."/>
            <person name="Sykes S."/>
            <person name="White J."/>
            <person name="Yandava C."/>
            <person name="Burger G."/>
            <person name="Gray M.W."/>
            <person name="Holland P.W.H."/>
            <person name="King N."/>
            <person name="Lang F.B.F."/>
            <person name="Roger A.J."/>
            <person name="Ruiz-Trillo I."/>
            <person name="Haas B."/>
            <person name="Nusbaum C."/>
            <person name="Birren B."/>
        </authorList>
    </citation>
    <scope>NUCLEOTIDE SEQUENCE [LARGE SCALE GENOMIC DNA]</scope>
    <source>
        <strain evidence="3 4">JP610</strain>
    </source>
</reference>
<evidence type="ECO:0000256" key="2">
    <source>
        <dbReference type="SAM" id="SignalP"/>
    </source>
</evidence>
<feature type="compositionally biased region" description="Low complexity" evidence="1">
    <location>
        <begin position="37"/>
        <end position="71"/>
    </location>
</feature>
<evidence type="ECO:0000256" key="1">
    <source>
        <dbReference type="SAM" id="MobiDB-lite"/>
    </source>
</evidence>
<dbReference type="RefSeq" id="XP_014159986.1">
    <property type="nucleotide sequence ID" value="XM_014304511.1"/>
</dbReference>
<feature type="compositionally biased region" description="Low complexity" evidence="1">
    <location>
        <begin position="79"/>
        <end position="103"/>
    </location>
</feature>
<proteinExistence type="predicted"/>
<gene>
    <name evidence="3" type="ORF">SARC_01744</name>
</gene>
<dbReference type="EMBL" id="KQ241668">
    <property type="protein sequence ID" value="KNC86084.1"/>
    <property type="molecule type" value="Genomic_DNA"/>
</dbReference>
<dbReference type="Proteomes" id="UP000054560">
    <property type="component" value="Unassembled WGS sequence"/>
</dbReference>
<protein>
    <submittedName>
        <fullName evidence="3">Uncharacterized protein</fullName>
    </submittedName>
</protein>
<organism evidence="3 4">
    <name type="scientific">Sphaeroforma arctica JP610</name>
    <dbReference type="NCBI Taxonomy" id="667725"/>
    <lineage>
        <taxon>Eukaryota</taxon>
        <taxon>Ichthyosporea</taxon>
        <taxon>Ichthyophonida</taxon>
        <taxon>Sphaeroforma</taxon>
    </lineage>
</organism>
<accession>A0A0L0GB13</accession>
<evidence type="ECO:0000313" key="3">
    <source>
        <dbReference type="EMBL" id="KNC86084.1"/>
    </source>
</evidence>